<dbReference type="EMBL" id="CM016560">
    <property type="protein sequence ID" value="TKV96257.1"/>
    <property type="molecule type" value="Genomic_DNA"/>
</dbReference>
<evidence type="ECO:0000313" key="2">
    <source>
        <dbReference type="EMBL" id="TKV96257.1"/>
    </source>
</evidence>
<keyword evidence="3" id="KW-1185">Reference proteome</keyword>
<protein>
    <submittedName>
        <fullName evidence="2">Uncharacterized protein</fullName>
    </submittedName>
</protein>
<accession>A0A4U6T3N4</accession>
<gene>
    <name evidence="2" type="ORF">SEVIR_9G418150v2</name>
</gene>
<feature type="compositionally biased region" description="Polar residues" evidence="1">
    <location>
        <begin position="85"/>
        <end position="96"/>
    </location>
</feature>
<organism evidence="2 3">
    <name type="scientific">Setaria viridis</name>
    <name type="common">Green bristlegrass</name>
    <name type="synonym">Setaria italica subsp. viridis</name>
    <dbReference type="NCBI Taxonomy" id="4556"/>
    <lineage>
        <taxon>Eukaryota</taxon>
        <taxon>Viridiplantae</taxon>
        <taxon>Streptophyta</taxon>
        <taxon>Embryophyta</taxon>
        <taxon>Tracheophyta</taxon>
        <taxon>Spermatophyta</taxon>
        <taxon>Magnoliopsida</taxon>
        <taxon>Liliopsida</taxon>
        <taxon>Poales</taxon>
        <taxon>Poaceae</taxon>
        <taxon>PACMAD clade</taxon>
        <taxon>Panicoideae</taxon>
        <taxon>Panicodae</taxon>
        <taxon>Paniceae</taxon>
        <taxon>Cenchrinae</taxon>
        <taxon>Setaria</taxon>
    </lineage>
</organism>
<dbReference type="AlphaFoldDB" id="A0A4U6T3N4"/>
<dbReference type="Proteomes" id="UP000298652">
    <property type="component" value="Chromosome 9"/>
</dbReference>
<reference evidence="2" key="1">
    <citation type="submission" date="2019-03" db="EMBL/GenBank/DDBJ databases">
        <title>WGS assembly of Setaria viridis.</title>
        <authorList>
            <person name="Huang P."/>
            <person name="Jenkins J."/>
            <person name="Grimwood J."/>
            <person name="Barry K."/>
            <person name="Healey A."/>
            <person name="Mamidi S."/>
            <person name="Sreedasyam A."/>
            <person name="Shu S."/>
            <person name="Feldman M."/>
            <person name="Wu J."/>
            <person name="Yu Y."/>
            <person name="Chen C."/>
            <person name="Johnson J."/>
            <person name="Rokhsar D."/>
            <person name="Baxter I."/>
            <person name="Schmutz J."/>
            <person name="Brutnell T."/>
            <person name="Kellogg E."/>
        </authorList>
    </citation>
    <scope>NUCLEOTIDE SEQUENCE [LARGE SCALE GENOMIC DNA]</scope>
</reference>
<feature type="region of interest" description="Disordered" evidence="1">
    <location>
        <begin position="1"/>
        <end position="96"/>
    </location>
</feature>
<proteinExistence type="predicted"/>
<dbReference type="Gramene" id="TKV96257">
    <property type="protein sequence ID" value="TKV96257"/>
    <property type="gene ID" value="SEVIR_9G418150v2"/>
</dbReference>
<sequence>MTRADRTPGPARRYGGNRAPRVHYSTISSSLSAGMRWRPGGLSASLQSPTMTGAPLPRRATRLGLARPPTPTRSSSTKPRRASGRQVNTSPGQPTSQLSTRARFLLLFILPRTRLTTDRGVSLSLVPLGLRLLPPLPPNHPHSVAPFTPVMGR</sequence>
<evidence type="ECO:0000256" key="1">
    <source>
        <dbReference type="SAM" id="MobiDB-lite"/>
    </source>
</evidence>
<name>A0A4U6T3N4_SETVI</name>
<evidence type="ECO:0000313" key="3">
    <source>
        <dbReference type="Proteomes" id="UP000298652"/>
    </source>
</evidence>